<keyword evidence="1" id="KW-0175">Coiled coil</keyword>
<sequence>MKGEKERESEGKRRKMFRLHRHKPDKSGHRFHFNFSGFQALQVPKGWDKLCVSIISVETGRTTTKTGKSSVRTGNCRWTETLSDSIWIPQDDASKEVEECLFKLVVAMGSSRSGILGEATVNLAGYVSSKASFLLSLPLEKCHHGTTLQVKIQCLTPRTTLRDEQWQNTNSHVEDSSAEYDDLENISDVSDSTFTRSIGSSSSNQFDSTYHPGETGGKDTSRSASGSHRSFDSMEGSLGRENLSPQNPFTGVMNDLIGKQDSTSSNSSSLFGSYPANDISRSNRSSFNSKVSSSGSHLQNQRDDFGRVSHAIATSPLRNAGSCKDLEAAEGAFEELRAEARMWEQNARKLMHDLEILRKEFSNQSKNQADLDMELAASHTECNRLRQEIEQLNFLLEELTVRQKDTENLKLQAQNMNNIQQELEDEIKFQKESNANLTIQLKKTQESNIELVSVLQEMEEMIEKQKMEITDLSMLKSKFDVDECSLGHEDWGKVSSRGDILVKRKASCDSDLAGSAVEHPISDLHAEFEPEDTSTLELQLEQLLESQKNLESSIHYLQNTLEEKNHEIEIERDLKAQALLDCQEEWKCKLAAKEVDIISLETKLSEAIHALNVKETGPQNGGDHNLIKEIEALKVKVQELERDCVELTDENLSLHFKIKESSKDLMTCAASFKSLSSEFVGNGSPHTSESEVTKLKSQIDRLEEELKQKEILVEEVTANNFQLQCTDLNNKCTDLELQLQIFKDKACHLDSELYNCHTKAEEQEIEIAALQLQLKFYQEETETKTHLADVSVSLENSESHAAIERSRILSELCEQIQLSLANIKKQQYTLYSPENIECKYGVYSPKFLKNTELITQKAQVESILNNLIQLNKLFEAKTTESEDELHSREGIRARNTNDNVVQDELVCNDLKENDPPFSCQGSSSLNIELESEFTDLSKELLVKICEIDKLKANHLLKEEEIVAVRHCQRDLETQISNLQAEKRQLEENMEIMQRESSVTSKCLDDLRNDMVLLNTSMESLVSSNKILERKSLELESSKDELELHLSELEEENVQLSERISGLEAQLRYFTDERESGRLVLQNSESHAKNLQDEIRRLETEMQAQKVDMKQKLQDMQKRWLESQEECEYLKQANPKLQATAESLIEECSSLQKSNGELRKQKLEMYERCTVLEAKLRESQEYFLYCSRKIEDLEETLSSTLEEISVKEKTLNTELETLVQENRNHKEKLAVEENLLNQMYLEKTVEVEDLKREIAHLSEQISATQDEREQTASEAVLEVSCLRADKAKLEAALQEVKEKFTNSENKLNTVRVESETKLMGLVSELAATRQNQEVLAADHAKLLGLLAEVKSNEEKLKGTINRVGLKLKTSEYEMQQQTEEISSLKMQLQKTALLQDEVLALKRSLNEAKFENERLEASLQLQSADYEDLKAEKISFIQKISSMQAAVSELEDCKSSKVALEEKILRLEGDLTAREALCARDAEMKNELGRIKRTNSQFRWKIKYLEEEKEECLNRTQALEEELKKKKEVNQDQSESSARNFPVSPESNSMGTPTNDKLNPLEVDNYCSGSSHVIEDPMPKIQLLENRLSEALETNEMYRVQLKSLSSGEQSNHSYADKKVRDEGGVKKEGYKDKVSSLEAELREIQERYSHMSLKYAEVEAEREELVMKLKTVNSRSWF</sequence>
<proteinExistence type="predicted"/>
<evidence type="ECO:0000313" key="4">
    <source>
        <dbReference type="EMBL" id="WKA01239.1"/>
    </source>
</evidence>
<feature type="domain" description="C2 NT-type" evidence="3">
    <location>
        <begin position="21"/>
        <end position="156"/>
    </location>
</feature>
<dbReference type="EMBL" id="CP126660">
    <property type="protein sequence ID" value="WKA01239.1"/>
    <property type="molecule type" value="Genomic_DNA"/>
</dbReference>
<dbReference type="Proteomes" id="UP001227230">
    <property type="component" value="Chromosome 13"/>
</dbReference>
<keyword evidence="5" id="KW-1185">Reference proteome</keyword>
<feature type="region of interest" description="Disordered" evidence="2">
    <location>
        <begin position="1523"/>
        <end position="1561"/>
    </location>
</feature>
<feature type="compositionally biased region" description="Low complexity" evidence="2">
    <location>
        <begin position="280"/>
        <end position="296"/>
    </location>
</feature>
<evidence type="ECO:0000259" key="3">
    <source>
        <dbReference type="PROSITE" id="PS51840"/>
    </source>
</evidence>
<evidence type="ECO:0000256" key="1">
    <source>
        <dbReference type="SAM" id="Coils"/>
    </source>
</evidence>
<feature type="region of interest" description="Disordered" evidence="2">
    <location>
        <begin position="194"/>
        <end position="302"/>
    </location>
</feature>
<dbReference type="PROSITE" id="PS51840">
    <property type="entry name" value="C2_NT"/>
    <property type="match status" value="1"/>
</dbReference>
<feature type="compositionally biased region" description="Low complexity" evidence="2">
    <location>
        <begin position="262"/>
        <end position="273"/>
    </location>
</feature>
<feature type="compositionally biased region" description="Polar residues" evidence="2">
    <location>
        <begin position="1530"/>
        <end position="1556"/>
    </location>
</feature>
<dbReference type="PANTHER" id="PTHR47270">
    <property type="entry name" value="PROTEIN MLP1-LIKE"/>
    <property type="match status" value="1"/>
</dbReference>
<feature type="coiled-coil region" evidence="1">
    <location>
        <begin position="692"/>
        <end position="780"/>
    </location>
</feature>
<feature type="coiled-coil region" evidence="1">
    <location>
        <begin position="326"/>
        <end position="475"/>
    </location>
</feature>
<feature type="compositionally biased region" description="Low complexity" evidence="2">
    <location>
        <begin position="194"/>
        <end position="203"/>
    </location>
</feature>
<dbReference type="PANTHER" id="PTHR47270:SF13">
    <property type="entry name" value="HEAVY CHAIN-LIKE PROTEIN, PUTATIVE-RELATED"/>
    <property type="match status" value="1"/>
</dbReference>
<dbReference type="SUPFAM" id="SSF57997">
    <property type="entry name" value="Tropomyosin"/>
    <property type="match status" value="1"/>
</dbReference>
<feature type="region of interest" description="Disordered" evidence="2">
    <location>
        <begin position="1603"/>
        <end position="1631"/>
    </location>
</feature>
<evidence type="ECO:0000313" key="5">
    <source>
        <dbReference type="Proteomes" id="UP001227230"/>
    </source>
</evidence>
<feature type="coiled-coil region" evidence="1">
    <location>
        <begin position="623"/>
        <end position="650"/>
    </location>
</feature>
<name>A0ABY9D1K4_VITVI</name>
<reference evidence="4 5" key="1">
    <citation type="journal article" date="2023" name="Hortic Res">
        <title>The complete reference genome for grapevine (Vitis vinifera L.) genetics and breeding.</title>
        <authorList>
            <person name="Shi X."/>
            <person name="Cao S."/>
            <person name="Wang X."/>
            <person name="Huang S."/>
            <person name="Wang Y."/>
            <person name="Liu Z."/>
            <person name="Liu W."/>
            <person name="Leng X."/>
            <person name="Peng Y."/>
            <person name="Wang N."/>
            <person name="Wang Y."/>
            <person name="Ma Z."/>
            <person name="Xu X."/>
            <person name="Zhang F."/>
            <person name="Xue H."/>
            <person name="Zhong H."/>
            <person name="Wang Y."/>
            <person name="Zhang K."/>
            <person name="Velt A."/>
            <person name="Avia K."/>
            <person name="Holtgrawe D."/>
            <person name="Grimplet J."/>
            <person name="Matus J.T."/>
            <person name="Ware D."/>
            <person name="Wu X."/>
            <person name="Wang H."/>
            <person name="Liu C."/>
            <person name="Fang Y."/>
            <person name="Rustenholz C."/>
            <person name="Cheng Z."/>
            <person name="Xiao H."/>
            <person name="Zhou Y."/>
        </authorList>
    </citation>
    <scope>NUCLEOTIDE SEQUENCE [LARGE SCALE GENOMIC DNA]</scope>
    <source>
        <strain evidence="5">cv. Pinot noir / PN40024</strain>
        <tissue evidence="4">Leaf</tissue>
    </source>
</reference>
<feature type="coiled-coil region" evidence="1">
    <location>
        <begin position="968"/>
        <end position="995"/>
    </location>
</feature>
<dbReference type="InterPro" id="IPR019448">
    <property type="entry name" value="NT-C2"/>
</dbReference>
<feature type="compositionally biased region" description="Polar residues" evidence="2">
    <location>
        <begin position="1603"/>
        <end position="1613"/>
    </location>
</feature>
<feature type="coiled-coil region" evidence="1">
    <location>
        <begin position="1366"/>
        <end position="1469"/>
    </location>
</feature>
<accession>A0ABY9D1K4</accession>
<feature type="coiled-coil region" evidence="1">
    <location>
        <begin position="1024"/>
        <end position="1160"/>
    </location>
</feature>
<dbReference type="Pfam" id="PF10358">
    <property type="entry name" value="NT-C2"/>
    <property type="match status" value="1"/>
</dbReference>
<feature type="coiled-coil region" evidence="1">
    <location>
        <begin position="1189"/>
        <end position="1312"/>
    </location>
</feature>
<organism evidence="4 5">
    <name type="scientific">Vitis vinifera</name>
    <name type="common">Grape</name>
    <dbReference type="NCBI Taxonomy" id="29760"/>
    <lineage>
        <taxon>Eukaryota</taxon>
        <taxon>Viridiplantae</taxon>
        <taxon>Streptophyta</taxon>
        <taxon>Embryophyta</taxon>
        <taxon>Tracheophyta</taxon>
        <taxon>Spermatophyta</taxon>
        <taxon>Magnoliopsida</taxon>
        <taxon>eudicotyledons</taxon>
        <taxon>Gunneridae</taxon>
        <taxon>Pentapetalae</taxon>
        <taxon>rosids</taxon>
        <taxon>Vitales</taxon>
        <taxon>Vitaceae</taxon>
        <taxon>Viteae</taxon>
        <taxon>Vitis</taxon>
    </lineage>
</organism>
<evidence type="ECO:0000256" key="2">
    <source>
        <dbReference type="SAM" id="MobiDB-lite"/>
    </source>
</evidence>
<gene>
    <name evidence="4" type="ORF">VitviT2T_019528</name>
</gene>
<feature type="compositionally biased region" description="Basic and acidic residues" evidence="2">
    <location>
        <begin position="1614"/>
        <end position="1631"/>
    </location>
</feature>
<protein>
    <recommendedName>
        <fullName evidence="3">C2 NT-type domain-containing protein</fullName>
    </recommendedName>
</protein>